<evidence type="ECO:0000256" key="2">
    <source>
        <dbReference type="SAM" id="MobiDB-lite"/>
    </source>
</evidence>
<reference evidence="3 4" key="1">
    <citation type="journal article" date="2019" name="Nat. Ecol. Evol.">
        <title>Megaphylogeny resolves global patterns of mushroom evolution.</title>
        <authorList>
            <person name="Varga T."/>
            <person name="Krizsan K."/>
            <person name="Foldi C."/>
            <person name="Dima B."/>
            <person name="Sanchez-Garcia M."/>
            <person name="Sanchez-Ramirez S."/>
            <person name="Szollosi G.J."/>
            <person name="Szarkandi J.G."/>
            <person name="Papp V."/>
            <person name="Albert L."/>
            <person name="Andreopoulos W."/>
            <person name="Angelini C."/>
            <person name="Antonin V."/>
            <person name="Barry K.W."/>
            <person name="Bougher N.L."/>
            <person name="Buchanan P."/>
            <person name="Buyck B."/>
            <person name="Bense V."/>
            <person name="Catcheside P."/>
            <person name="Chovatia M."/>
            <person name="Cooper J."/>
            <person name="Damon W."/>
            <person name="Desjardin D."/>
            <person name="Finy P."/>
            <person name="Geml J."/>
            <person name="Haridas S."/>
            <person name="Hughes K."/>
            <person name="Justo A."/>
            <person name="Karasinski D."/>
            <person name="Kautmanova I."/>
            <person name="Kiss B."/>
            <person name="Kocsube S."/>
            <person name="Kotiranta H."/>
            <person name="LaButti K.M."/>
            <person name="Lechner B.E."/>
            <person name="Liimatainen K."/>
            <person name="Lipzen A."/>
            <person name="Lukacs Z."/>
            <person name="Mihaltcheva S."/>
            <person name="Morgado L.N."/>
            <person name="Niskanen T."/>
            <person name="Noordeloos M.E."/>
            <person name="Ohm R.A."/>
            <person name="Ortiz-Santana B."/>
            <person name="Ovrebo C."/>
            <person name="Racz N."/>
            <person name="Riley R."/>
            <person name="Savchenko A."/>
            <person name="Shiryaev A."/>
            <person name="Soop K."/>
            <person name="Spirin V."/>
            <person name="Szebenyi C."/>
            <person name="Tomsovsky M."/>
            <person name="Tulloss R.E."/>
            <person name="Uehling J."/>
            <person name="Grigoriev I.V."/>
            <person name="Vagvolgyi C."/>
            <person name="Papp T."/>
            <person name="Martin F.M."/>
            <person name="Miettinen O."/>
            <person name="Hibbett D.S."/>
            <person name="Nagy L.G."/>
        </authorList>
    </citation>
    <scope>NUCLEOTIDE SEQUENCE [LARGE SCALE GENOMIC DNA]</scope>
    <source>
        <strain evidence="3 4">CBS 309.79</strain>
    </source>
</reference>
<evidence type="ECO:0000313" key="3">
    <source>
        <dbReference type="EMBL" id="TFL06881.1"/>
    </source>
</evidence>
<gene>
    <name evidence="3" type="ORF">BDV98DRAFT_2094</name>
</gene>
<organism evidence="3 4">
    <name type="scientific">Pterulicium gracile</name>
    <dbReference type="NCBI Taxonomy" id="1884261"/>
    <lineage>
        <taxon>Eukaryota</taxon>
        <taxon>Fungi</taxon>
        <taxon>Dikarya</taxon>
        <taxon>Basidiomycota</taxon>
        <taxon>Agaricomycotina</taxon>
        <taxon>Agaricomycetes</taxon>
        <taxon>Agaricomycetidae</taxon>
        <taxon>Agaricales</taxon>
        <taxon>Pleurotineae</taxon>
        <taxon>Pterulaceae</taxon>
        <taxon>Pterulicium</taxon>
    </lineage>
</organism>
<evidence type="ECO:0000256" key="1">
    <source>
        <dbReference type="SAM" id="Coils"/>
    </source>
</evidence>
<feature type="compositionally biased region" description="Low complexity" evidence="2">
    <location>
        <begin position="26"/>
        <end position="37"/>
    </location>
</feature>
<accession>A0A5C3R1Z2</accession>
<evidence type="ECO:0000313" key="4">
    <source>
        <dbReference type="Proteomes" id="UP000305067"/>
    </source>
</evidence>
<keyword evidence="4" id="KW-1185">Reference proteome</keyword>
<sequence>MSSRLASFHGPSTPSSSPVAKQKNHPSSPSQSSAAESPYHRKTRTLLFEIKALTEAWDDLIVLDGLRSARSLVDCRTELDNDLGRVPQGSLPRSVVVSPRLEAAEKHIADLDTLLVKLNKTFRRLNTILESLEALLSDASKTKGWKWCVEEPLWTTWPLEKFVTSLPTLLPPYHRSLHAYVDLVETLRSHDLVFEDAKEALTAWAAQSDLKGVSWEECWEDLCKVEVERWGKGK</sequence>
<proteinExistence type="predicted"/>
<feature type="compositionally biased region" description="Polar residues" evidence="2">
    <location>
        <begin position="1"/>
        <end position="19"/>
    </location>
</feature>
<dbReference type="AlphaFoldDB" id="A0A5C3R1Z2"/>
<dbReference type="OrthoDB" id="17066at2759"/>
<dbReference type="EMBL" id="ML178814">
    <property type="protein sequence ID" value="TFL06881.1"/>
    <property type="molecule type" value="Genomic_DNA"/>
</dbReference>
<dbReference type="Proteomes" id="UP000305067">
    <property type="component" value="Unassembled WGS sequence"/>
</dbReference>
<feature type="region of interest" description="Disordered" evidence="2">
    <location>
        <begin position="1"/>
        <end position="38"/>
    </location>
</feature>
<keyword evidence="1" id="KW-0175">Coiled coil</keyword>
<feature type="coiled-coil region" evidence="1">
    <location>
        <begin position="101"/>
        <end position="135"/>
    </location>
</feature>
<name>A0A5C3R1Z2_9AGAR</name>
<protein>
    <submittedName>
        <fullName evidence="3">Uncharacterized protein</fullName>
    </submittedName>
</protein>